<evidence type="ECO:0000313" key="3">
    <source>
        <dbReference type="Proteomes" id="UP000765509"/>
    </source>
</evidence>
<dbReference type="OrthoDB" id="2507294at2759"/>
<proteinExistence type="predicted"/>
<comment type="caution">
    <text evidence="2">The sequence shown here is derived from an EMBL/GenBank/DDBJ whole genome shotgun (WGS) entry which is preliminary data.</text>
</comment>
<gene>
    <name evidence="2" type="ORF">O181_114289</name>
</gene>
<dbReference type="Proteomes" id="UP000765509">
    <property type="component" value="Unassembled WGS sequence"/>
</dbReference>
<feature type="region of interest" description="Disordered" evidence="1">
    <location>
        <begin position="52"/>
        <end position="87"/>
    </location>
</feature>
<evidence type="ECO:0000256" key="1">
    <source>
        <dbReference type="SAM" id="MobiDB-lite"/>
    </source>
</evidence>
<keyword evidence="3" id="KW-1185">Reference proteome</keyword>
<organism evidence="2 3">
    <name type="scientific">Austropuccinia psidii MF-1</name>
    <dbReference type="NCBI Taxonomy" id="1389203"/>
    <lineage>
        <taxon>Eukaryota</taxon>
        <taxon>Fungi</taxon>
        <taxon>Dikarya</taxon>
        <taxon>Basidiomycota</taxon>
        <taxon>Pucciniomycotina</taxon>
        <taxon>Pucciniomycetes</taxon>
        <taxon>Pucciniales</taxon>
        <taxon>Sphaerophragmiaceae</taxon>
        <taxon>Austropuccinia</taxon>
    </lineage>
</organism>
<reference evidence="2" key="1">
    <citation type="submission" date="2021-03" db="EMBL/GenBank/DDBJ databases">
        <title>Draft genome sequence of rust myrtle Austropuccinia psidii MF-1, a brazilian biotype.</title>
        <authorList>
            <person name="Quecine M.C."/>
            <person name="Pachon D.M.R."/>
            <person name="Bonatelli M.L."/>
            <person name="Correr F.H."/>
            <person name="Franceschini L.M."/>
            <person name="Leite T.F."/>
            <person name="Margarido G.R.A."/>
            <person name="Almeida C.A."/>
            <person name="Ferrarezi J.A."/>
            <person name="Labate C.A."/>
        </authorList>
    </citation>
    <scope>NUCLEOTIDE SEQUENCE</scope>
    <source>
        <strain evidence="2">MF-1</strain>
    </source>
</reference>
<sequence>MSQKIVNMRILKKCVGELEHFLRVRFIEPCSTEEYISSLEDILTRTKIGKKWKKLDRKSPNKPFIKKDKPESPFKPNKSNTNKQRKQYKCGGIGHLTNICLKNAKINEIVETENHSDKEEEAESERDTE</sequence>
<protein>
    <submittedName>
        <fullName evidence="2">Uncharacterized protein</fullName>
    </submittedName>
</protein>
<name>A0A9Q3K536_9BASI</name>
<accession>A0A9Q3K536</accession>
<evidence type="ECO:0000313" key="2">
    <source>
        <dbReference type="EMBL" id="MBW0574574.1"/>
    </source>
</evidence>
<dbReference type="EMBL" id="AVOT02094496">
    <property type="protein sequence ID" value="MBW0574574.1"/>
    <property type="molecule type" value="Genomic_DNA"/>
</dbReference>
<dbReference type="AlphaFoldDB" id="A0A9Q3K536"/>